<comment type="caution">
    <text evidence="1">The sequence shown here is derived from an EMBL/GenBank/DDBJ whole genome shotgun (WGS) entry which is preliminary data.</text>
</comment>
<evidence type="ECO:0000313" key="2">
    <source>
        <dbReference type="Proteomes" id="UP000324222"/>
    </source>
</evidence>
<name>A0A5B7IT24_PORTR</name>
<organism evidence="1 2">
    <name type="scientific">Portunus trituberculatus</name>
    <name type="common">Swimming crab</name>
    <name type="synonym">Neptunus trituberculatus</name>
    <dbReference type="NCBI Taxonomy" id="210409"/>
    <lineage>
        <taxon>Eukaryota</taxon>
        <taxon>Metazoa</taxon>
        <taxon>Ecdysozoa</taxon>
        <taxon>Arthropoda</taxon>
        <taxon>Crustacea</taxon>
        <taxon>Multicrustacea</taxon>
        <taxon>Malacostraca</taxon>
        <taxon>Eumalacostraca</taxon>
        <taxon>Eucarida</taxon>
        <taxon>Decapoda</taxon>
        <taxon>Pleocyemata</taxon>
        <taxon>Brachyura</taxon>
        <taxon>Eubrachyura</taxon>
        <taxon>Portunoidea</taxon>
        <taxon>Portunidae</taxon>
        <taxon>Portuninae</taxon>
        <taxon>Portunus</taxon>
    </lineage>
</organism>
<reference evidence="1 2" key="1">
    <citation type="submission" date="2019-05" db="EMBL/GenBank/DDBJ databases">
        <title>Another draft genome of Portunus trituberculatus and its Hox gene families provides insights of decapod evolution.</title>
        <authorList>
            <person name="Jeong J.-H."/>
            <person name="Song I."/>
            <person name="Kim S."/>
            <person name="Choi T."/>
            <person name="Kim D."/>
            <person name="Ryu S."/>
            <person name="Kim W."/>
        </authorList>
    </citation>
    <scope>NUCLEOTIDE SEQUENCE [LARGE SCALE GENOMIC DNA]</scope>
    <source>
        <tissue evidence="1">Muscle</tissue>
    </source>
</reference>
<dbReference type="EMBL" id="VSRR010065831">
    <property type="protein sequence ID" value="MPC84587.1"/>
    <property type="molecule type" value="Genomic_DNA"/>
</dbReference>
<dbReference type="AlphaFoldDB" id="A0A5B7IT24"/>
<dbReference type="Proteomes" id="UP000324222">
    <property type="component" value="Unassembled WGS sequence"/>
</dbReference>
<sequence length="63" mass="7081">MKMTELSSQGRLGIEAWASGTKQYVEEVMVATCTTLKTVFYSRVCYLIDISFIFVNHALASLQ</sequence>
<proteinExistence type="predicted"/>
<evidence type="ECO:0000313" key="1">
    <source>
        <dbReference type="EMBL" id="MPC84587.1"/>
    </source>
</evidence>
<protein>
    <submittedName>
        <fullName evidence="1">Uncharacterized protein</fullName>
    </submittedName>
</protein>
<keyword evidence="2" id="KW-1185">Reference proteome</keyword>
<gene>
    <name evidence="1" type="ORF">E2C01_079329</name>
</gene>
<accession>A0A5B7IT24</accession>